<protein>
    <submittedName>
        <fullName evidence="2">Uncharacterized protein</fullName>
    </submittedName>
</protein>
<accession>A0A914GUI1</accession>
<dbReference type="WBParaSite" id="Gr19_v10_g10900.t1">
    <property type="protein sequence ID" value="Gr19_v10_g10900.t1"/>
    <property type="gene ID" value="Gr19_v10_g10900"/>
</dbReference>
<dbReference type="Proteomes" id="UP000887572">
    <property type="component" value="Unplaced"/>
</dbReference>
<sequence>MDGQRKQQLMRAEPPKFIYSSCGILEGASLVDNFHAVRGVTNPSSLRLNALASKVGGFHVLMLGNTPYVPMFTMSRAAGVVGRGMYNT</sequence>
<name>A0A914GUI1_GLORO</name>
<dbReference type="AlphaFoldDB" id="A0A914GUI1"/>
<reference evidence="2" key="1">
    <citation type="submission" date="2022-11" db="UniProtKB">
        <authorList>
            <consortium name="WormBaseParasite"/>
        </authorList>
    </citation>
    <scope>IDENTIFICATION</scope>
</reference>
<organism evidence="1 2">
    <name type="scientific">Globodera rostochiensis</name>
    <name type="common">Golden nematode worm</name>
    <name type="synonym">Heterodera rostochiensis</name>
    <dbReference type="NCBI Taxonomy" id="31243"/>
    <lineage>
        <taxon>Eukaryota</taxon>
        <taxon>Metazoa</taxon>
        <taxon>Ecdysozoa</taxon>
        <taxon>Nematoda</taxon>
        <taxon>Chromadorea</taxon>
        <taxon>Rhabditida</taxon>
        <taxon>Tylenchina</taxon>
        <taxon>Tylenchomorpha</taxon>
        <taxon>Tylenchoidea</taxon>
        <taxon>Heteroderidae</taxon>
        <taxon>Heteroderinae</taxon>
        <taxon>Globodera</taxon>
    </lineage>
</organism>
<evidence type="ECO:0000313" key="2">
    <source>
        <dbReference type="WBParaSite" id="Gr19_v10_g10900.t1"/>
    </source>
</evidence>
<proteinExistence type="predicted"/>
<evidence type="ECO:0000313" key="1">
    <source>
        <dbReference type="Proteomes" id="UP000887572"/>
    </source>
</evidence>
<keyword evidence="1" id="KW-1185">Reference proteome</keyword>